<keyword evidence="1" id="KW-0732">Signal</keyword>
<name>A0ABX1CVL7_9SPHN</name>
<sequence length="114" mass="12057">MIRTIVAVAMSTVACAVAAAAQLPFNAHSLRPDEEPVHYEIHGVAQEPEGVVVSLGARLANGYVIPIQVGPFHLEQRVRGEGGFRADAAAKAQALLLLTGTAQLVRPPDARGRR</sequence>
<organism evidence="2 3">
    <name type="scientific">Sphingomonas corticis</name>
    <dbReference type="NCBI Taxonomy" id="2722791"/>
    <lineage>
        <taxon>Bacteria</taxon>
        <taxon>Pseudomonadati</taxon>
        <taxon>Pseudomonadota</taxon>
        <taxon>Alphaproteobacteria</taxon>
        <taxon>Sphingomonadales</taxon>
        <taxon>Sphingomonadaceae</taxon>
        <taxon>Sphingomonas</taxon>
    </lineage>
</organism>
<comment type="caution">
    <text evidence="2">The sequence shown here is derived from an EMBL/GenBank/DDBJ whole genome shotgun (WGS) entry which is preliminary data.</text>
</comment>
<proteinExistence type="predicted"/>
<evidence type="ECO:0000256" key="1">
    <source>
        <dbReference type="SAM" id="SignalP"/>
    </source>
</evidence>
<evidence type="ECO:0000313" key="2">
    <source>
        <dbReference type="EMBL" id="NJR80015.1"/>
    </source>
</evidence>
<feature type="signal peptide" evidence="1">
    <location>
        <begin position="1"/>
        <end position="18"/>
    </location>
</feature>
<reference evidence="2 3" key="1">
    <citation type="submission" date="2020-03" db="EMBL/GenBank/DDBJ databases">
        <authorList>
            <person name="Wang L."/>
            <person name="He N."/>
            <person name="Li Y."/>
            <person name="Fang Y."/>
            <person name="Zhang F."/>
        </authorList>
    </citation>
    <scope>NUCLEOTIDE SEQUENCE [LARGE SCALE GENOMIC DNA]</scope>
    <source>
        <strain evidence="2 3">36D10-4-7</strain>
    </source>
</reference>
<evidence type="ECO:0000313" key="3">
    <source>
        <dbReference type="Proteomes" id="UP000732399"/>
    </source>
</evidence>
<accession>A0ABX1CVL7</accession>
<dbReference type="PROSITE" id="PS51257">
    <property type="entry name" value="PROKAR_LIPOPROTEIN"/>
    <property type="match status" value="1"/>
</dbReference>
<protein>
    <recommendedName>
        <fullName evidence="4">Carboxypeptidase regulatory-like domain-containing protein</fullName>
    </recommendedName>
</protein>
<keyword evidence="3" id="KW-1185">Reference proteome</keyword>
<gene>
    <name evidence="2" type="ORF">HBH26_15635</name>
</gene>
<dbReference type="Proteomes" id="UP000732399">
    <property type="component" value="Unassembled WGS sequence"/>
</dbReference>
<evidence type="ECO:0008006" key="4">
    <source>
        <dbReference type="Google" id="ProtNLM"/>
    </source>
</evidence>
<dbReference type="EMBL" id="JAAVJH010000012">
    <property type="protein sequence ID" value="NJR80015.1"/>
    <property type="molecule type" value="Genomic_DNA"/>
</dbReference>
<feature type="chain" id="PRO_5046993692" description="Carboxypeptidase regulatory-like domain-containing protein" evidence="1">
    <location>
        <begin position="19"/>
        <end position="114"/>
    </location>
</feature>
<dbReference type="RefSeq" id="WP_168135575.1">
    <property type="nucleotide sequence ID" value="NZ_JAAVJH010000012.1"/>
</dbReference>